<dbReference type="EMBL" id="ONZQ02000004">
    <property type="protein sequence ID" value="SPO00747.1"/>
    <property type="molecule type" value="Genomic_DNA"/>
</dbReference>
<evidence type="ECO:0000313" key="3">
    <source>
        <dbReference type="Proteomes" id="UP001187682"/>
    </source>
</evidence>
<reference evidence="2" key="1">
    <citation type="submission" date="2018-03" db="EMBL/GenBank/DDBJ databases">
        <authorList>
            <person name="Guldener U."/>
        </authorList>
    </citation>
    <scope>NUCLEOTIDE SEQUENCE</scope>
</reference>
<feature type="region of interest" description="Disordered" evidence="1">
    <location>
        <begin position="417"/>
        <end position="459"/>
    </location>
</feature>
<name>A0AAE8SU22_9PEZI</name>
<keyword evidence="3" id="KW-1185">Reference proteome</keyword>
<organism evidence="2 3">
    <name type="scientific">Cephalotrichum gorgonifer</name>
    <dbReference type="NCBI Taxonomy" id="2041049"/>
    <lineage>
        <taxon>Eukaryota</taxon>
        <taxon>Fungi</taxon>
        <taxon>Dikarya</taxon>
        <taxon>Ascomycota</taxon>
        <taxon>Pezizomycotina</taxon>
        <taxon>Sordariomycetes</taxon>
        <taxon>Hypocreomycetidae</taxon>
        <taxon>Microascales</taxon>
        <taxon>Microascaceae</taxon>
        <taxon>Cephalotrichum</taxon>
    </lineage>
</organism>
<comment type="caution">
    <text evidence="2">The sequence shown here is derived from an EMBL/GenBank/DDBJ whole genome shotgun (WGS) entry which is preliminary data.</text>
</comment>
<proteinExistence type="predicted"/>
<evidence type="ECO:0000313" key="2">
    <source>
        <dbReference type="EMBL" id="SPO00747.1"/>
    </source>
</evidence>
<dbReference type="AlphaFoldDB" id="A0AAE8SU22"/>
<protein>
    <recommendedName>
        <fullName evidence="4">F-box domain-containing protein</fullName>
    </recommendedName>
</protein>
<sequence>MMEVDTPAAPEQDGQRPAGQDQQGSSCLIRYLKTKFPLELFLRLTEFTEAGALLNMRLACRELECALLPTFRQRFFAKRHLYLTERSLRRLAAVSDEPRLAGGIVTVSIGLSDSASEDDELMIDSGYDVELLVHGFSNLPNLQNVTVSYGQARTFPHFADILTRDNPRRLLRKLLHSLSRAGCELRAFDMDRHGGTGGGFCLSDLHISDSLLEPFSRPLRPVKNLTLALDPNRGEPPYLMKFLAIPRELDHLRLNLDRDSNQSSPLLDTLAESPPLSLSHLTQLDLGKMTVSTKSLVNFIAAVAKTLTRLSFFRIGLIQVYPPAAPSTPDPVPTGGDSAFVPALLWQFVLKEMAAIPELENLTRFSADCLTERAAKKHVSFLQASAGGDSARSPQVKYTGDYARRFLEDLARDVVVPKVNRPGIHGGPVHGDDDSNEDNDNDDDDEDDDGEGDDSNDDL</sequence>
<accession>A0AAE8SU22</accession>
<feature type="compositionally biased region" description="Acidic residues" evidence="1">
    <location>
        <begin position="434"/>
        <end position="459"/>
    </location>
</feature>
<gene>
    <name evidence="2" type="ORF">DNG_03495</name>
</gene>
<feature type="region of interest" description="Disordered" evidence="1">
    <location>
        <begin position="1"/>
        <end position="22"/>
    </location>
</feature>
<evidence type="ECO:0000256" key="1">
    <source>
        <dbReference type="SAM" id="MobiDB-lite"/>
    </source>
</evidence>
<evidence type="ECO:0008006" key="4">
    <source>
        <dbReference type="Google" id="ProtNLM"/>
    </source>
</evidence>
<dbReference type="Proteomes" id="UP001187682">
    <property type="component" value="Unassembled WGS sequence"/>
</dbReference>